<dbReference type="EMBL" id="SDHW01000005">
    <property type="protein sequence ID" value="RXK58769.1"/>
    <property type="molecule type" value="Genomic_DNA"/>
</dbReference>
<dbReference type="OrthoDB" id="10004105at2"/>
<accession>A0A4Q1CFN1</accession>
<evidence type="ECO:0000313" key="1">
    <source>
        <dbReference type="EMBL" id="RXK58769.1"/>
    </source>
</evidence>
<proteinExistence type="predicted"/>
<protein>
    <recommendedName>
        <fullName evidence="3">Lipoprotein</fullName>
    </recommendedName>
</protein>
<dbReference type="RefSeq" id="WP_129131825.1">
    <property type="nucleotide sequence ID" value="NZ_SDHW01000005.1"/>
</dbReference>
<dbReference type="Proteomes" id="UP000290204">
    <property type="component" value="Unassembled WGS sequence"/>
</dbReference>
<name>A0A4Q1CFN1_9BACT</name>
<reference evidence="1 2" key="1">
    <citation type="submission" date="2019-01" db="EMBL/GenBank/DDBJ databases">
        <title>Lacibacter sp. strain TTM-7.</title>
        <authorList>
            <person name="Chen W.-M."/>
        </authorList>
    </citation>
    <scope>NUCLEOTIDE SEQUENCE [LARGE SCALE GENOMIC DNA]</scope>
    <source>
        <strain evidence="1 2">TTM-7</strain>
    </source>
</reference>
<dbReference type="PROSITE" id="PS51257">
    <property type="entry name" value="PROKAR_LIPOPROTEIN"/>
    <property type="match status" value="1"/>
</dbReference>
<organism evidence="1 2">
    <name type="scientific">Lacibacter luteus</name>
    <dbReference type="NCBI Taxonomy" id="2508719"/>
    <lineage>
        <taxon>Bacteria</taxon>
        <taxon>Pseudomonadati</taxon>
        <taxon>Bacteroidota</taxon>
        <taxon>Chitinophagia</taxon>
        <taxon>Chitinophagales</taxon>
        <taxon>Chitinophagaceae</taxon>
        <taxon>Lacibacter</taxon>
    </lineage>
</organism>
<comment type="caution">
    <text evidence="1">The sequence shown here is derived from an EMBL/GenBank/DDBJ whole genome shotgun (WGS) entry which is preliminary data.</text>
</comment>
<evidence type="ECO:0008006" key="3">
    <source>
        <dbReference type="Google" id="ProtNLM"/>
    </source>
</evidence>
<keyword evidence="2" id="KW-1185">Reference proteome</keyword>
<dbReference type="AlphaFoldDB" id="A0A4Q1CFN1"/>
<gene>
    <name evidence="1" type="ORF">ESA94_15375</name>
</gene>
<evidence type="ECO:0000313" key="2">
    <source>
        <dbReference type="Proteomes" id="UP000290204"/>
    </source>
</evidence>
<sequence>MKKVIVLLAVIVAAASCKKEKQPAPESPNAMVKGYWIGKLGTDASNYINDFSILFKEDGTLRIYGLVLGTDTTNVDKFDGTYALTPDKKGLDLSYNHKGQYTATLSGGFLNENKQIKGVWVVNGTANQGAFYLNKQ</sequence>